<accession>A0A077MEF4</accession>
<protein>
    <submittedName>
        <fullName evidence="3">Putative oxidoreductase</fullName>
    </submittedName>
</protein>
<dbReference type="GO" id="GO:0004029">
    <property type="term" value="F:aldehyde dehydrogenase (NAD+) activity"/>
    <property type="evidence" value="ECO:0007669"/>
    <property type="project" value="TreeGrafter"/>
</dbReference>
<dbReference type="PANTHER" id="PTHR48079:SF6">
    <property type="entry name" value="NAD(P)-BINDING DOMAIN-CONTAINING PROTEIN-RELATED"/>
    <property type="match status" value="1"/>
</dbReference>
<dbReference type="GO" id="GO:0005737">
    <property type="term" value="C:cytoplasm"/>
    <property type="evidence" value="ECO:0007669"/>
    <property type="project" value="TreeGrafter"/>
</dbReference>
<evidence type="ECO:0000313" key="3">
    <source>
        <dbReference type="EMBL" id="CCI53308.1"/>
    </source>
</evidence>
<feature type="region of interest" description="Disordered" evidence="1">
    <location>
        <begin position="301"/>
        <end position="324"/>
    </location>
</feature>
<dbReference type="AlphaFoldDB" id="A0A077MEF4"/>
<gene>
    <name evidence="3" type="ORF">BN13_350006</name>
</gene>
<dbReference type="InterPro" id="IPR051783">
    <property type="entry name" value="NAD(P)-dependent_oxidoreduct"/>
</dbReference>
<dbReference type="STRING" id="1193518.BN13_350006"/>
<evidence type="ECO:0000256" key="1">
    <source>
        <dbReference type="SAM" id="MobiDB-lite"/>
    </source>
</evidence>
<dbReference type="InterPro" id="IPR016040">
    <property type="entry name" value="NAD(P)-bd_dom"/>
</dbReference>
<keyword evidence="4" id="KW-1185">Reference proteome</keyword>
<dbReference type="RefSeq" id="WP_048545546.1">
    <property type="nucleotide sequence ID" value="NZ_HF571038.1"/>
</dbReference>
<sequence>MTRVLVTGATGYVGARLVPHLLDHGMAVRVLTRRAESVRARAWADRVEIVEGDAANASSAREALEGIDVAYYLLHSMDGQGDFAERDRALAQTFGRAAYDSGVGRIVYLSGLHPDGELSDHLASRVEVGNLLMASGVPTAVVQAAVILGAGSASFEMLRHLTVRLPAMITPKWLDNRIQPVAIADVLDHLRIAADLPPQENRTYDIGGPDVLTYREMIQRYAALAGLSPRRIVTVPVLTPHLASHWVGLVTPVPTGVAKPLVGSLIHEVVARESDLTAFLGRTPEDLISYDDAVRAALAGRGQGKGQLPEPGTTDPARLTAADPDWAGEHGLLNDLAAAIRRRR</sequence>
<dbReference type="SUPFAM" id="SSF51735">
    <property type="entry name" value="NAD(P)-binding Rossmann-fold domains"/>
    <property type="match status" value="1"/>
</dbReference>
<dbReference type="InterPro" id="IPR036291">
    <property type="entry name" value="NAD(P)-bd_dom_sf"/>
</dbReference>
<dbReference type="Proteomes" id="UP000035720">
    <property type="component" value="Unassembled WGS sequence"/>
</dbReference>
<organism evidence="3 4">
    <name type="scientific">Nostocoides jenkinsii Ben 74</name>
    <dbReference type="NCBI Taxonomy" id="1193518"/>
    <lineage>
        <taxon>Bacteria</taxon>
        <taxon>Bacillati</taxon>
        <taxon>Actinomycetota</taxon>
        <taxon>Actinomycetes</taxon>
        <taxon>Micrococcales</taxon>
        <taxon>Intrasporangiaceae</taxon>
        <taxon>Nostocoides</taxon>
    </lineage>
</organism>
<comment type="caution">
    <text evidence="3">The sequence shown here is derived from an EMBL/GenBank/DDBJ whole genome shotgun (WGS) entry which is preliminary data.</text>
</comment>
<dbReference type="PANTHER" id="PTHR48079">
    <property type="entry name" value="PROTEIN YEEZ"/>
    <property type="match status" value="1"/>
</dbReference>
<dbReference type="Gene3D" id="3.40.50.720">
    <property type="entry name" value="NAD(P)-binding Rossmann-like Domain"/>
    <property type="match status" value="1"/>
</dbReference>
<name>A0A077MEF4_9MICO</name>
<dbReference type="EMBL" id="CAJC01000145">
    <property type="protein sequence ID" value="CCI53308.1"/>
    <property type="molecule type" value="Genomic_DNA"/>
</dbReference>
<dbReference type="OrthoDB" id="9774199at2"/>
<reference evidence="3 4" key="1">
    <citation type="journal article" date="2013" name="ISME J.">
        <title>A metabolic model for members of the genus Tetrasphaera involved in enhanced biological phosphorus removal.</title>
        <authorList>
            <person name="Kristiansen R."/>
            <person name="Nguyen H.T.T."/>
            <person name="Saunders A.M."/>
            <person name="Nielsen J.L."/>
            <person name="Wimmer R."/>
            <person name="Le V.Q."/>
            <person name="McIlroy S.J."/>
            <person name="Petrovski S."/>
            <person name="Seviour R.J."/>
            <person name="Calteau A."/>
            <person name="Nielsen K.L."/>
            <person name="Nielsen P.H."/>
        </authorList>
    </citation>
    <scope>NUCLEOTIDE SEQUENCE [LARGE SCALE GENOMIC DNA]</scope>
    <source>
        <strain evidence="3 4">Ben 74</strain>
    </source>
</reference>
<evidence type="ECO:0000259" key="2">
    <source>
        <dbReference type="Pfam" id="PF13460"/>
    </source>
</evidence>
<evidence type="ECO:0000313" key="4">
    <source>
        <dbReference type="Proteomes" id="UP000035720"/>
    </source>
</evidence>
<dbReference type="Pfam" id="PF13460">
    <property type="entry name" value="NAD_binding_10"/>
    <property type="match status" value="1"/>
</dbReference>
<feature type="domain" description="NAD(P)-binding" evidence="2">
    <location>
        <begin position="8"/>
        <end position="121"/>
    </location>
</feature>
<proteinExistence type="predicted"/>